<name>A0A2H0YXE5_9BACT</name>
<gene>
    <name evidence="8" type="ORF">COT23_02815</name>
</gene>
<evidence type="ECO:0000259" key="7">
    <source>
        <dbReference type="Pfam" id="PF09335"/>
    </source>
</evidence>
<feature type="transmembrane region" description="Helical" evidence="6">
    <location>
        <begin position="107"/>
        <end position="130"/>
    </location>
</feature>
<evidence type="ECO:0000256" key="2">
    <source>
        <dbReference type="ARBA" id="ARBA00022475"/>
    </source>
</evidence>
<evidence type="ECO:0000313" key="8">
    <source>
        <dbReference type="EMBL" id="PIS43168.1"/>
    </source>
</evidence>
<dbReference type="EMBL" id="PEXT01000058">
    <property type="protein sequence ID" value="PIS43168.1"/>
    <property type="molecule type" value="Genomic_DNA"/>
</dbReference>
<evidence type="ECO:0000256" key="1">
    <source>
        <dbReference type="ARBA" id="ARBA00004651"/>
    </source>
</evidence>
<feature type="transmembrane region" description="Helical" evidence="6">
    <location>
        <begin position="173"/>
        <end position="190"/>
    </location>
</feature>
<dbReference type="Pfam" id="PF09335">
    <property type="entry name" value="VTT_dom"/>
    <property type="match status" value="1"/>
</dbReference>
<evidence type="ECO:0000313" key="9">
    <source>
        <dbReference type="Proteomes" id="UP000228687"/>
    </source>
</evidence>
<keyword evidence="2" id="KW-1003">Cell membrane</keyword>
<protein>
    <recommendedName>
        <fullName evidence="7">VTT domain-containing protein</fullName>
    </recommendedName>
</protein>
<feature type="domain" description="VTT" evidence="7">
    <location>
        <begin position="38"/>
        <end position="157"/>
    </location>
</feature>
<comment type="caution">
    <text evidence="8">The sequence shown here is derived from an EMBL/GenBank/DDBJ whole genome shotgun (WGS) entry which is preliminary data.</text>
</comment>
<comment type="subcellular location">
    <subcellularLocation>
        <location evidence="1">Cell membrane</location>
        <topology evidence="1">Multi-pass membrane protein</topology>
    </subcellularLocation>
</comment>
<evidence type="ECO:0000256" key="6">
    <source>
        <dbReference type="SAM" id="Phobius"/>
    </source>
</evidence>
<keyword evidence="4 6" id="KW-1133">Transmembrane helix</keyword>
<evidence type="ECO:0000256" key="3">
    <source>
        <dbReference type="ARBA" id="ARBA00022692"/>
    </source>
</evidence>
<dbReference type="InterPro" id="IPR051311">
    <property type="entry name" value="DedA_domain"/>
</dbReference>
<keyword evidence="3 6" id="KW-0812">Transmembrane</keyword>
<evidence type="ECO:0000256" key="4">
    <source>
        <dbReference type="ARBA" id="ARBA00022989"/>
    </source>
</evidence>
<organism evidence="8 9">
    <name type="scientific">Candidatus Kaiserbacteria bacterium CG08_land_8_20_14_0_20_50_21</name>
    <dbReference type="NCBI Taxonomy" id="1974604"/>
    <lineage>
        <taxon>Bacteria</taxon>
        <taxon>Candidatus Kaiseribacteriota</taxon>
    </lineage>
</organism>
<keyword evidence="5 6" id="KW-0472">Membrane</keyword>
<sequence length="205" mass="23205">MYTILMSASAVIALFLQYKYPILAALAFLEGPYIMMLSGVLIKLGMFALIPTYIALSIGDLLDDILWYFIGYHFGNRFVRRFGKFFDIDEKKIESAKELFIQHRKKILLGSKVTAGFGLSLATLFTAGLVKTPFGEYLTINFFGQFIWTGIMLAVGYFFGNLYLVVDNVLGKVFIIVLALLVLYLLLRLGRRLGRQARKDLANKN</sequence>
<dbReference type="InterPro" id="IPR032816">
    <property type="entry name" value="VTT_dom"/>
</dbReference>
<accession>A0A2H0YXE5</accession>
<dbReference type="AlphaFoldDB" id="A0A2H0YXE5"/>
<reference evidence="9" key="1">
    <citation type="submission" date="2017-09" db="EMBL/GenBank/DDBJ databases">
        <title>Depth-based differentiation of microbial function through sediment-hosted aquifers and enrichment of novel symbionts in the deep terrestrial subsurface.</title>
        <authorList>
            <person name="Probst A.J."/>
            <person name="Ladd B."/>
            <person name="Jarett J.K."/>
            <person name="Geller-Mcgrath D.E."/>
            <person name="Sieber C.M.K."/>
            <person name="Emerson J.B."/>
            <person name="Anantharaman K."/>
            <person name="Thomas B.C."/>
            <person name="Malmstrom R."/>
            <person name="Stieglmeier M."/>
            <person name="Klingl A."/>
            <person name="Woyke T."/>
            <person name="Ryan C.M."/>
            <person name="Banfield J.F."/>
        </authorList>
    </citation>
    <scope>NUCLEOTIDE SEQUENCE [LARGE SCALE GENOMIC DNA]</scope>
</reference>
<dbReference type="GO" id="GO:0005886">
    <property type="term" value="C:plasma membrane"/>
    <property type="evidence" value="ECO:0007669"/>
    <property type="project" value="UniProtKB-SubCell"/>
</dbReference>
<dbReference type="PANTHER" id="PTHR42709">
    <property type="entry name" value="ALKALINE PHOSPHATASE LIKE PROTEIN"/>
    <property type="match status" value="1"/>
</dbReference>
<feature type="transmembrane region" description="Helical" evidence="6">
    <location>
        <begin position="142"/>
        <end position="166"/>
    </location>
</feature>
<proteinExistence type="predicted"/>
<evidence type="ECO:0000256" key="5">
    <source>
        <dbReference type="ARBA" id="ARBA00023136"/>
    </source>
</evidence>
<dbReference type="PANTHER" id="PTHR42709:SF6">
    <property type="entry name" value="UNDECAPRENYL PHOSPHATE TRANSPORTER A"/>
    <property type="match status" value="1"/>
</dbReference>
<dbReference type="Proteomes" id="UP000228687">
    <property type="component" value="Unassembled WGS sequence"/>
</dbReference>